<dbReference type="Gene3D" id="3.40.50.1980">
    <property type="entry name" value="Nitrogenase molybdenum iron protein domain"/>
    <property type="match status" value="2"/>
</dbReference>
<evidence type="ECO:0000256" key="2">
    <source>
        <dbReference type="ARBA" id="ARBA00015915"/>
    </source>
</evidence>
<dbReference type="PANTHER" id="PTHR42953">
    <property type="entry name" value="HIGH-AFFINITY ZINC UPTAKE SYSTEM PROTEIN ZNUA-RELATED"/>
    <property type="match status" value="1"/>
</dbReference>
<dbReference type="PANTHER" id="PTHR42953:SF3">
    <property type="entry name" value="HIGH-AFFINITY ZINC UPTAKE SYSTEM PROTEIN ZNUA"/>
    <property type="match status" value="1"/>
</dbReference>
<keyword evidence="5" id="KW-0864">Zinc transport</keyword>
<dbReference type="InterPro" id="IPR006127">
    <property type="entry name" value="ZnuA-like"/>
</dbReference>
<keyword evidence="9" id="KW-1185">Reference proteome</keyword>
<keyword evidence="3" id="KW-0813">Transport</keyword>
<evidence type="ECO:0000256" key="6">
    <source>
        <dbReference type="SAM" id="MobiDB-lite"/>
    </source>
</evidence>
<comment type="caution">
    <text evidence="8">The sequence shown here is derived from an EMBL/GenBank/DDBJ whole genome shotgun (WGS) entry which is preliminary data.</text>
</comment>
<comment type="similarity">
    <text evidence="1">Belongs to the bacterial solute-binding protein 9 family.</text>
</comment>
<evidence type="ECO:0000256" key="5">
    <source>
        <dbReference type="ARBA" id="ARBA00022906"/>
    </source>
</evidence>
<evidence type="ECO:0000256" key="7">
    <source>
        <dbReference type="SAM" id="SignalP"/>
    </source>
</evidence>
<feature type="region of interest" description="Disordered" evidence="6">
    <location>
        <begin position="126"/>
        <end position="234"/>
    </location>
</feature>
<dbReference type="Pfam" id="PF01297">
    <property type="entry name" value="ZnuA"/>
    <property type="match status" value="1"/>
</dbReference>
<feature type="chain" id="PRO_5031160687" description="High-affinity zinc uptake system protein ZnuA" evidence="7">
    <location>
        <begin position="22"/>
        <end position="400"/>
    </location>
</feature>
<evidence type="ECO:0000256" key="4">
    <source>
        <dbReference type="ARBA" id="ARBA00022729"/>
    </source>
</evidence>
<accession>A0A7W6MPC0</accession>
<dbReference type="EMBL" id="JACIEM010000002">
    <property type="protein sequence ID" value="MBB4002764.1"/>
    <property type="molecule type" value="Genomic_DNA"/>
</dbReference>
<gene>
    <name evidence="8" type="ORF">GGR03_001839</name>
</gene>
<sequence length="400" mass="42101">MVRRLALSASLLLATAGIANAAPNVVVSIKPLHSLVAAVMEGVSEPSLIVTGAGSPHNYALKPSQAAALEEADLIFWMGHELETFLERPVETIGTGATVVSLIDAPGLKLLPFREGGAFEAHDHAHEGRAAEAAGGHDHAHEEAAGETHDHTHEAEAGGEHHDHAHEAAAGHSHDDDHGASASEATHDHAHEEPAAGHDHAHEEAAAGAGHNHDRSHGASEGGHDHGDFDPHVWLDPQNAKALAAAIGSALAAADPENAERYAANTATLDQRLDALTAEVEAQLEPVKDRGFIVFHDAYHYFEDRFGLEAAGSITINPETPPGAERVTEIQARVRELGATCVFAEPQFEPRIISVVTEGTEARTGELDPLGAAIADGPELYFELIETMAASMRECLADPS</sequence>
<keyword evidence="4 7" id="KW-0732">Signal</keyword>
<protein>
    <recommendedName>
        <fullName evidence="2">High-affinity zinc uptake system protein ZnuA</fullName>
    </recommendedName>
</protein>
<dbReference type="InterPro" id="IPR050492">
    <property type="entry name" value="Bact_metal-bind_prot9"/>
</dbReference>
<evidence type="ECO:0000256" key="3">
    <source>
        <dbReference type="ARBA" id="ARBA00022448"/>
    </source>
</evidence>
<evidence type="ECO:0000256" key="1">
    <source>
        <dbReference type="ARBA" id="ARBA00011028"/>
    </source>
</evidence>
<keyword evidence="5" id="KW-0862">Zinc</keyword>
<dbReference type="RefSeq" id="WP_183207310.1">
    <property type="nucleotide sequence ID" value="NZ_JAAAMM010000002.1"/>
</dbReference>
<evidence type="ECO:0000313" key="9">
    <source>
        <dbReference type="Proteomes" id="UP000588647"/>
    </source>
</evidence>
<evidence type="ECO:0000313" key="8">
    <source>
        <dbReference type="EMBL" id="MBB4002764.1"/>
    </source>
</evidence>
<reference evidence="8 9" key="1">
    <citation type="submission" date="2020-08" db="EMBL/GenBank/DDBJ databases">
        <title>Genomic Encyclopedia of Type Strains, Phase IV (KMG-IV): sequencing the most valuable type-strain genomes for metagenomic binning, comparative biology and taxonomic classification.</title>
        <authorList>
            <person name="Goeker M."/>
        </authorList>
    </citation>
    <scope>NUCLEOTIDE SEQUENCE [LARGE SCALE GENOMIC DNA]</scope>
    <source>
        <strain evidence="8 9">DSM 103570</strain>
    </source>
</reference>
<organism evidence="8 9">
    <name type="scientific">Aurantimonas endophytica</name>
    <dbReference type="NCBI Taxonomy" id="1522175"/>
    <lineage>
        <taxon>Bacteria</taxon>
        <taxon>Pseudomonadati</taxon>
        <taxon>Pseudomonadota</taxon>
        <taxon>Alphaproteobacteria</taxon>
        <taxon>Hyphomicrobiales</taxon>
        <taxon>Aurantimonadaceae</taxon>
        <taxon>Aurantimonas</taxon>
    </lineage>
</organism>
<name>A0A7W6MPC0_9HYPH</name>
<dbReference type="Proteomes" id="UP000588647">
    <property type="component" value="Unassembled WGS sequence"/>
</dbReference>
<dbReference type="AlphaFoldDB" id="A0A7W6MPC0"/>
<keyword evidence="5" id="KW-0406">Ion transport</keyword>
<dbReference type="GO" id="GO:0006829">
    <property type="term" value="P:zinc ion transport"/>
    <property type="evidence" value="ECO:0007669"/>
    <property type="project" value="UniProtKB-KW"/>
</dbReference>
<proteinExistence type="inferred from homology"/>
<dbReference type="SUPFAM" id="SSF53807">
    <property type="entry name" value="Helical backbone' metal receptor"/>
    <property type="match status" value="1"/>
</dbReference>
<dbReference type="GO" id="GO:0046872">
    <property type="term" value="F:metal ion binding"/>
    <property type="evidence" value="ECO:0007669"/>
    <property type="project" value="InterPro"/>
</dbReference>
<feature type="compositionally biased region" description="Basic and acidic residues" evidence="6">
    <location>
        <begin position="126"/>
        <end position="233"/>
    </location>
</feature>
<feature type="signal peptide" evidence="7">
    <location>
        <begin position="1"/>
        <end position="21"/>
    </location>
</feature>